<dbReference type="InterPro" id="IPR001638">
    <property type="entry name" value="Solute-binding_3/MltF_N"/>
</dbReference>
<dbReference type="SUPFAM" id="SSF52172">
    <property type="entry name" value="CheY-like"/>
    <property type="match status" value="1"/>
</dbReference>
<dbReference type="PROSITE" id="PS50109">
    <property type="entry name" value="HIS_KIN"/>
    <property type="match status" value="1"/>
</dbReference>
<evidence type="ECO:0000256" key="6">
    <source>
        <dbReference type="ARBA" id="ARBA00023012"/>
    </source>
</evidence>
<dbReference type="PRINTS" id="PR00344">
    <property type="entry name" value="BCTRLSENSOR"/>
</dbReference>
<dbReference type="InterPro" id="IPR036097">
    <property type="entry name" value="HisK_dim/P_sf"/>
</dbReference>
<dbReference type="Pfam" id="PF02518">
    <property type="entry name" value="HATPase_c"/>
    <property type="match status" value="1"/>
</dbReference>
<evidence type="ECO:0000256" key="2">
    <source>
        <dbReference type="ARBA" id="ARBA00012438"/>
    </source>
</evidence>
<dbReference type="InterPro" id="IPR001610">
    <property type="entry name" value="PAC"/>
</dbReference>
<dbReference type="OrthoDB" id="9811889at2"/>
<evidence type="ECO:0000259" key="10">
    <source>
        <dbReference type="PROSITE" id="PS50109"/>
    </source>
</evidence>
<gene>
    <name evidence="14" type="ORF">FFWV33_10005</name>
</gene>
<name>A0A2S1LDK0_9FLAO</name>
<dbReference type="InterPro" id="IPR003661">
    <property type="entry name" value="HisK_dim/P_dom"/>
</dbReference>
<feature type="domain" description="PAC" evidence="13">
    <location>
        <begin position="391"/>
        <end position="441"/>
    </location>
</feature>
<feature type="chain" id="PRO_5015732929" description="histidine kinase" evidence="9">
    <location>
        <begin position="27"/>
        <end position="819"/>
    </location>
</feature>
<keyword evidence="15" id="KW-1185">Reference proteome</keyword>
<dbReference type="PANTHER" id="PTHR45339:SF1">
    <property type="entry name" value="HYBRID SIGNAL TRANSDUCTION HISTIDINE KINASE J"/>
    <property type="match status" value="1"/>
</dbReference>
<dbReference type="InterPro" id="IPR000700">
    <property type="entry name" value="PAS-assoc_C"/>
</dbReference>
<dbReference type="PROSITE" id="PS50113">
    <property type="entry name" value="PAC"/>
    <property type="match status" value="1"/>
</dbReference>
<feature type="domain" description="Response regulatory" evidence="11">
    <location>
        <begin position="702"/>
        <end position="817"/>
    </location>
</feature>
<evidence type="ECO:0000256" key="4">
    <source>
        <dbReference type="ARBA" id="ARBA00022679"/>
    </source>
</evidence>
<evidence type="ECO:0000259" key="11">
    <source>
        <dbReference type="PROSITE" id="PS50110"/>
    </source>
</evidence>
<keyword evidence="6" id="KW-0902">Two-component regulatory system</keyword>
<dbReference type="FunFam" id="3.30.565.10:FF:000006">
    <property type="entry name" value="Sensor histidine kinase WalK"/>
    <property type="match status" value="1"/>
</dbReference>
<dbReference type="InterPro" id="IPR035965">
    <property type="entry name" value="PAS-like_dom_sf"/>
</dbReference>
<dbReference type="Pfam" id="PF00512">
    <property type="entry name" value="HisKA"/>
    <property type="match status" value="1"/>
</dbReference>
<keyword evidence="8" id="KW-1133">Transmembrane helix</keyword>
<evidence type="ECO:0000256" key="8">
    <source>
        <dbReference type="SAM" id="Phobius"/>
    </source>
</evidence>
<keyword evidence="3 7" id="KW-0597">Phosphoprotein</keyword>
<dbReference type="InterPro" id="IPR001789">
    <property type="entry name" value="Sig_transdc_resp-reg_receiver"/>
</dbReference>
<keyword evidence="8" id="KW-0472">Membrane</keyword>
<reference evidence="14 15" key="1">
    <citation type="submission" date="2017-04" db="EMBL/GenBank/DDBJ databases">
        <title>Compelte genome sequence of WV33.</title>
        <authorList>
            <person name="Lee P.C."/>
        </authorList>
    </citation>
    <scope>NUCLEOTIDE SEQUENCE [LARGE SCALE GENOMIC DNA]</scope>
    <source>
        <strain evidence="14 15">WV33</strain>
    </source>
</reference>
<feature type="signal peptide" evidence="9">
    <location>
        <begin position="1"/>
        <end position="26"/>
    </location>
</feature>
<dbReference type="InterPro" id="IPR004358">
    <property type="entry name" value="Sig_transdc_His_kin-like_C"/>
</dbReference>
<dbReference type="SUPFAM" id="SSF53850">
    <property type="entry name" value="Periplasmic binding protein-like II"/>
    <property type="match status" value="1"/>
</dbReference>
<evidence type="ECO:0000256" key="5">
    <source>
        <dbReference type="ARBA" id="ARBA00022777"/>
    </source>
</evidence>
<dbReference type="Proteomes" id="UP000244527">
    <property type="component" value="Chromosome"/>
</dbReference>
<dbReference type="InterPro" id="IPR036890">
    <property type="entry name" value="HATPase_C_sf"/>
</dbReference>
<dbReference type="AlphaFoldDB" id="A0A2S1LDK0"/>
<dbReference type="EMBL" id="CP020918">
    <property type="protein sequence ID" value="AWG21842.1"/>
    <property type="molecule type" value="Genomic_DNA"/>
</dbReference>
<dbReference type="SMART" id="SM00387">
    <property type="entry name" value="HATPase_c"/>
    <property type="match status" value="1"/>
</dbReference>
<feature type="transmembrane region" description="Helical" evidence="8">
    <location>
        <begin position="268"/>
        <end position="290"/>
    </location>
</feature>
<dbReference type="Gene3D" id="3.30.450.20">
    <property type="entry name" value="PAS domain"/>
    <property type="match status" value="1"/>
</dbReference>
<dbReference type="Gene3D" id="3.40.50.2300">
    <property type="match status" value="1"/>
</dbReference>
<evidence type="ECO:0000259" key="12">
    <source>
        <dbReference type="PROSITE" id="PS50112"/>
    </source>
</evidence>
<evidence type="ECO:0000256" key="9">
    <source>
        <dbReference type="SAM" id="SignalP"/>
    </source>
</evidence>
<dbReference type="InterPro" id="IPR013655">
    <property type="entry name" value="PAS_fold_3"/>
</dbReference>
<dbReference type="SUPFAM" id="SSF47384">
    <property type="entry name" value="Homodimeric domain of signal transducing histidine kinase"/>
    <property type="match status" value="1"/>
</dbReference>
<accession>A0A2S1LDK0</accession>
<dbReference type="SMART" id="SM00388">
    <property type="entry name" value="HisKA"/>
    <property type="match status" value="1"/>
</dbReference>
<dbReference type="PANTHER" id="PTHR45339">
    <property type="entry name" value="HYBRID SIGNAL TRANSDUCTION HISTIDINE KINASE J"/>
    <property type="match status" value="1"/>
</dbReference>
<feature type="modified residue" description="4-aspartylphosphate" evidence="7">
    <location>
        <position position="752"/>
    </location>
</feature>
<keyword evidence="5" id="KW-0418">Kinase</keyword>
<dbReference type="CDD" id="cd17546">
    <property type="entry name" value="REC_hyHK_CKI1_RcsC-like"/>
    <property type="match status" value="1"/>
</dbReference>
<dbReference type="Gene3D" id="1.10.287.130">
    <property type="match status" value="1"/>
</dbReference>
<evidence type="ECO:0000256" key="7">
    <source>
        <dbReference type="PROSITE-ProRule" id="PRU00169"/>
    </source>
</evidence>
<evidence type="ECO:0000259" key="13">
    <source>
        <dbReference type="PROSITE" id="PS50113"/>
    </source>
</evidence>
<dbReference type="Gene3D" id="3.30.565.10">
    <property type="entry name" value="Histidine kinase-like ATPase, C-terminal domain"/>
    <property type="match status" value="1"/>
</dbReference>
<dbReference type="SMR" id="A0A2S1LDK0"/>
<dbReference type="Pfam" id="PF00497">
    <property type="entry name" value="SBP_bac_3"/>
    <property type="match status" value="1"/>
</dbReference>
<dbReference type="NCBIfam" id="TIGR00229">
    <property type="entry name" value="sensory_box"/>
    <property type="match status" value="1"/>
</dbReference>
<dbReference type="GO" id="GO:0000155">
    <property type="term" value="F:phosphorelay sensor kinase activity"/>
    <property type="evidence" value="ECO:0007669"/>
    <property type="project" value="InterPro"/>
</dbReference>
<organism evidence="14 15">
    <name type="scientific">Flavobacterium faecale</name>
    <dbReference type="NCBI Taxonomy" id="1355330"/>
    <lineage>
        <taxon>Bacteria</taxon>
        <taxon>Pseudomonadati</taxon>
        <taxon>Bacteroidota</taxon>
        <taxon>Flavobacteriia</taxon>
        <taxon>Flavobacteriales</taxon>
        <taxon>Flavobacteriaceae</taxon>
        <taxon>Flavobacterium</taxon>
    </lineage>
</organism>
<dbReference type="EC" id="2.7.13.3" evidence="2"/>
<dbReference type="SUPFAM" id="SSF55874">
    <property type="entry name" value="ATPase domain of HSP90 chaperone/DNA topoisomerase II/histidine kinase"/>
    <property type="match status" value="1"/>
</dbReference>
<dbReference type="KEGG" id="ffa:FFWV33_10005"/>
<evidence type="ECO:0000313" key="14">
    <source>
        <dbReference type="EMBL" id="AWG21842.1"/>
    </source>
</evidence>
<dbReference type="CDD" id="cd00130">
    <property type="entry name" value="PAS"/>
    <property type="match status" value="1"/>
</dbReference>
<keyword evidence="4" id="KW-0808">Transferase</keyword>
<dbReference type="Pfam" id="PF08447">
    <property type="entry name" value="PAS_3"/>
    <property type="match status" value="1"/>
</dbReference>
<keyword evidence="9" id="KW-0732">Signal</keyword>
<dbReference type="InterPro" id="IPR003594">
    <property type="entry name" value="HATPase_dom"/>
</dbReference>
<dbReference type="PROSITE" id="PS50112">
    <property type="entry name" value="PAS"/>
    <property type="match status" value="1"/>
</dbReference>
<dbReference type="Gene3D" id="3.40.190.10">
    <property type="entry name" value="Periplasmic binding protein-like II"/>
    <property type="match status" value="2"/>
</dbReference>
<keyword evidence="8" id="KW-0812">Transmembrane</keyword>
<sequence length="819" mass="93238">MKNVIKYFSALSLYFCVLGFSVVVNAQKKQVTEPDIIKVGIYNNPPKIFMNEKGQPDGFFVDILREIGKTENLKYEYQFDTWDHLYKKLQTGQIDVLPDVAYSSKRDSLFTLSKLPVISSWSELFSRKDVHLNSIMDVRNLKVGVLKGAIEAQYMSEFVTKEFEITFTLKTYDTFAQTVKALKNKEIDVLAADRFFAFSNLRDKNIEPTGVIIRPIGLHFGFVKNKNKALVDLFDKNITDLKNDKNSVYYTSLFHWLEKQKSNALPEYIKWFILGTIAALVFALLIVFLLRKRVKEKSDQLSAANIIVGESEDQLKTIAGNLVNGMIYQIVTIDDNVRKFNYVSDGVFNLYGCSAEEVMNDPGLIYRKIHPDDIPIMRAAELKAIHTMTNYVVEVRVINPDGSVRWSYSVAKPRYINGLLCWDGIEYDISERKQLEIDLKIAKDKAEESDRLKSAFLANMSHEIRTPMNGILGFAELLKEPTLKEKKQQKYVAIIEKSGVRMLNIINDIINISKIESGQMEVYLQDSNVNEQLEYLLTFFTPEAEKKDIALLCKKGLPYDDAYITTDREKLFAVLTNLIKNAINHTKSGTIEFGYKQKEMMLEFFVKDTGVGVPQNRQEAIFERFIQADIANKMAYQGAGLGLSISKAYVEMLGGSLWLFSEEGRGSTFFFTLPYDKKESKEAMITLDFEPPIAIAAAPSLKILIAEDDTISRMLIMRVVKDFSREIIIAKTGLEAVEACQKYDDIDLILMDAQMPEMDGYEAMTEIRKFNTTVKIIAQSAYALPGDKEKAIEAGANEYVTKPIKIRVLKEIIAQFFSN</sequence>
<comment type="catalytic activity">
    <reaction evidence="1">
        <text>ATP + protein L-histidine = ADP + protein N-phospho-L-histidine.</text>
        <dbReference type="EC" id="2.7.13.3"/>
    </reaction>
</comment>
<dbReference type="CDD" id="cd00082">
    <property type="entry name" value="HisKA"/>
    <property type="match status" value="1"/>
</dbReference>
<feature type="domain" description="PAS" evidence="12">
    <location>
        <begin position="330"/>
        <end position="388"/>
    </location>
</feature>
<dbReference type="InterPro" id="IPR011006">
    <property type="entry name" value="CheY-like_superfamily"/>
</dbReference>
<dbReference type="SMART" id="SM00448">
    <property type="entry name" value="REC"/>
    <property type="match status" value="1"/>
</dbReference>
<dbReference type="InterPro" id="IPR000014">
    <property type="entry name" value="PAS"/>
</dbReference>
<protein>
    <recommendedName>
        <fullName evidence="2">histidine kinase</fullName>
        <ecNumber evidence="2">2.7.13.3</ecNumber>
    </recommendedName>
</protein>
<evidence type="ECO:0000256" key="3">
    <source>
        <dbReference type="ARBA" id="ARBA00022553"/>
    </source>
</evidence>
<dbReference type="PROSITE" id="PS50110">
    <property type="entry name" value="RESPONSE_REGULATORY"/>
    <property type="match status" value="1"/>
</dbReference>
<proteinExistence type="predicted"/>
<evidence type="ECO:0000256" key="1">
    <source>
        <dbReference type="ARBA" id="ARBA00000085"/>
    </source>
</evidence>
<dbReference type="InterPro" id="IPR005467">
    <property type="entry name" value="His_kinase_dom"/>
</dbReference>
<dbReference type="SMART" id="SM00086">
    <property type="entry name" value="PAC"/>
    <property type="match status" value="1"/>
</dbReference>
<dbReference type="Pfam" id="PF00072">
    <property type="entry name" value="Response_reg"/>
    <property type="match status" value="1"/>
</dbReference>
<dbReference type="RefSeq" id="WP_108740779.1">
    <property type="nucleotide sequence ID" value="NZ_CP020918.1"/>
</dbReference>
<feature type="domain" description="Histidine kinase" evidence="10">
    <location>
        <begin position="459"/>
        <end position="677"/>
    </location>
</feature>
<evidence type="ECO:0000313" key="15">
    <source>
        <dbReference type="Proteomes" id="UP000244527"/>
    </source>
</evidence>
<dbReference type="SMART" id="SM00062">
    <property type="entry name" value="PBPb"/>
    <property type="match status" value="1"/>
</dbReference>
<dbReference type="SUPFAM" id="SSF55785">
    <property type="entry name" value="PYP-like sensor domain (PAS domain)"/>
    <property type="match status" value="1"/>
</dbReference>